<dbReference type="InterPro" id="IPR002885">
    <property type="entry name" value="PPR_rpt"/>
</dbReference>
<dbReference type="GO" id="GO:0003723">
    <property type="term" value="F:RNA binding"/>
    <property type="evidence" value="ECO:0007669"/>
    <property type="project" value="InterPro"/>
</dbReference>
<feature type="repeat" description="PPR" evidence="2">
    <location>
        <begin position="111"/>
        <end position="145"/>
    </location>
</feature>
<organism evidence="3 4">
    <name type="scientific">Cicer arietinum</name>
    <name type="common">Chickpea</name>
    <name type="synonym">Garbanzo</name>
    <dbReference type="NCBI Taxonomy" id="3827"/>
    <lineage>
        <taxon>Eukaryota</taxon>
        <taxon>Viridiplantae</taxon>
        <taxon>Streptophyta</taxon>
        <taxon>Embryophyta</taxon>
        <taxon>Tracheophyta</taxon>
        <taxon>Spermatophyta</taxon>
        <taxon>Magnoliopsida</taxon>
        <taxon>eudicotyledons</taxon>
        <taxon>Gunneridae</taxon>
        <taxon>Pentapetalae</taxon>
        <taxon>rosids</taxon>
        <taxon>fabids</taxon>
        <taxon>Fabales</taxon>
        <taxon>Fabaceae</taxon>
        <taxon>Papilionoideae</taxon>
        <taxon>50 kb inversion clade</taxon>
        <taxon>NPAAA clade</taxon>
        <taxon>Hologalegina</taxon>
        <taxon>IRL clade</taxon>
        <taxon>Cicereae</taxon>
        <taxon>Cicer</taxon>
    </lineage>
</organism>
<dbReference type="PROSITE" id="PS51375">
    <property type="entry name" value="PPR"/>
    <property type="match status" value="5"/>
</dbReference>
<dbReference type="eggNOG" id="KOG4197">
    <property type="taxonomic scope" value="Eukaryota"/>
</dbReference>
<dbReference type="PaxDb" id="3827-XP_004503044.1"/>
<evidence type="ECO:0000256" key="1">
    <source>
        <dbReference type="ARBA" id="ARBA00022737"/>
    </source>
</evidence>
<dbReference type="AlphaFoldDB" id="A0A1S2YE27"/>
<evidence type="ECO:0000313" key="4">
    <source>
        <dbReference type="RefSeq" id="XP_004503044.1"/>
    </source>
</evidence>
<gene>
    <name evidence="4" type="primary">LOC101492895</name>
</gene>
<dbReference type="Pfam" id="PF13041">
    <property type="entry name" value="PPR_2"/>
    <property type="match status" value="3"/>
</dbReference>
<keyword evidence="3" id="KW-1185">Reference proteome</keyword>
<dbReference type="InterPro" id="IPR011990">
    <property type="entry name" value="TPR-like_helical_dom_sf"/>
</dbReference>
<evidence type="ECO:0000313" key="3">
    <source>
        <dbReference type="Proteomes" id="UP000087171"/>
    </source>
</evidence>
<dbReference type="KEGG" id="cam:101492895"/>
<dbReference type="STRING" id="3827.A0A1S2YE27"/>
<dbReference type="Pfam" id="PF20431">
    <property type="entry name" value="E_motif"/>
    <property type="match status" value="1"/>
</dbReference>
<evidence type="ECO:0000256" key="2">
    <source>
        <dbReference type="PROSITE-ProRule" id="PRU00708"/>
    </source>
</evidence>
<dbReference type="RefSeq" id="XP_004503044.1">
    <property type="nucleotide sequence ID" value="XM_004502987.2"/>
</dbReference>
<dbReference type="InterPro" id="IPR046848">
    <property type="entry name" value="E_motif"/>
</dbReference>
<dbReference type="Proteomes" id="UP000087171">
    <property type="component" value="Chromosome Ca5"/>
</dbReference>
<reference evidence="3" key="1">
    <citation type="journal article" date="2013" name="Nat. Biotechnol.">
        <title>Draft genome sequence of chickpea (Cicer arietinum) provides a resource for trait improvement.</title>
        <authorList>
            <person name="Varshney R.K."/>
            <person name="Song C."/>
            <person name="Saxena R.K."/>
            <person name="Azam S."/>
            <person name="Yu S."/>
            <person name="Sharpe A.G."/>
            <person name="Cannon S."/>
            <person name="Baek J."/>
            <person name="Rosen B.D."/>
            <person name="Tar'an B."/>
            <person name="Millan T."/>
            <person name="Zhang X."/>
            <person name="Ramsay L.D."/>
            <person name="Iwata A."/>
            <person name="Wang Y."/>
            <person name="Nelson W."/>
            <person name="Farmer A.D."/>
            <person name="Gaur P.M."/>
            <person name="Soderlund C."/>
            <person name="Penmetsa R.V."/>
            <person name="Xu C."/>
            <person name="Bharti A.K."/>
            <person name="He W."/>
            <person name="Winter P."/>
            <person name="Zhao S."/>
            <person name="Hane J.K."/>
            <person name="Carrasquilla-Garcia N."/>
            <person name="Condie J.A."/>
            <person name="Upadhyaya H.D."/>
            <person name="Luo M.C."/>
            <person name="Thudi M."/>
            <person name="Gowda C.L."/>
            <person name="Singh N.P."/>
            <person name="Lichtenzveig J."/>
            <person name="Gali K.K."/>
            <person name="Rubio J."/>
            <person name="Nadarajan N."/>
            <person name="Dolezel J."/>
            <person name="Bansal K.C."/>
            <person name="Xu X."/>
            <person name="Edwards D."/>
            <person name="Zhang G."/>
            <person name="Kahl G."/>
            <person name="Gil J."/>
            <person name="Singh K.B."/>
            <person name="Datta S.K."/>
            <person name="Jackson S.A."/>
            <person name="Wang J."/>
            <person name="Cook D.R."/>
        </authorList>
    </citation>
    <scope>NUCLEOTIDE SEQUENCE [LARGE SCALE GENOMIC DNA]</scope>
    <source>
        <strain evidence="3">cv. CDC Frontier</strain>
    </source>
</reference>
<dbReference type="Gene3D" id="1.25.40.10">
    <property type="entry name" value="Tetratricopeptide repeat domain"/>
    <property type="match status" value="5"/>
</dbReference>
<accession>A0A1S2YE27</accession>
<dbReference type="GeneID" id="101492895"/>
<feature type="repeat" description="PPR" evidence="2">
    <location>
        <begin position="80"/>
        <end position="110"/>
    </location>
</feature>
<protein>
    <submittedName>
        <fullName evidence="4">Pentatricopeptide repeat-containing protein At1g43980, mitochondrial</fullName>
    </submittedName>
</protein>
<dbReference type="Pfam" id="PF01535">
    <property type="entry name" value="PPR"/>
    <property type="match status" value="2"/>
</dbReference>
<name>A0A1S2YE27_CICAR</name>
<feature type="repeat" description="PPR" evidence="2">
    <location>
        <begin position="311"/>
        <end position="345"/>
    </location>
</feature>
<sequence>MYTFFKQTHSPHSSLSYCSFLLHHCLSHKSPYFLKTVHARFLKLGLNTYTYLGNRIIDLYTEFGHINDALKVFDDISYKNSTSWNICLKGLVKSGQLDNACHMFDEMPVRDVVSWNTLISGYASYGFSSHALELFVEMQSTGVKPSWFTFSILTSLVSSPCHAKQVHGRMIRSGMDLSNVVLGNSLIAMYGKLGLVDYSFDVFFTMKQLDVISWNSLMWACCRADCQELALEQFCYMRAAELLPDQFTCSILMSVCSNLRDLEKGKQVFAFCFKVGFVYNSIVSSAAIDLFSKCNRLEDAVRLFKEHEQWNSALCNSMISCYARHDLGEDALQLFVLTLRKNIMPTEYTVSCLLSSVTIFLPIEVGNQIHALVPKLGFESDTVVVSSLVDMYAKFGFIDDALNIFNEIKTKDLVTWNTIMMGLSYNGKVSVTIDLFKELVREGTPPDQITFAAVLLACNYGNLVDEGIKIFSLMEMEFGIKPEEEHYSYVVEMLCRAGKLKEAIAIVKKMSYGTTLDIWRSILSACAVHGDLQTIEIIATKILERAPKTTLPYLVLAQAYQMRGRWESMVRVRKAMKNRGTKEFTGCSWVGIKNHLYTFESNQLQHYGGKDLYLLLNLLAWEMETEGSLSAINAVDWIKFVMQ</sequence>
<dbReference type="PANTHER" id="PTHR47926:SF479">
    <property type="entry name" value="PENTACOTRIPEPTIDE-REPEAT REGION OF PRORP DOMAIN-CONTAINING PROTEIN"/>
    <property type="match status" value="1"/>
</dbReference>
<feature type="repeat" description="PPR" evidence="2">
    <location>
        <begin position="412"/>
        <end position="446"/>
    </location>
</feature>
<dbReference type="GO" id="GO:0009451">
    <property type="term" value="P:RNA modification"/>
    <property type="evidence" value="ECO:0007669"/>
    <property type="project" value="InterPro"/>
</dbReference>
<reference evidence="4" key="2">
    <citation type="submission" date="2025-08" db="UniProtKB">
        <authorList>
            <consortium name="RefSeq"/>
        </authorList>
    </citation>
    <scope>IDENTIFICATION</scope>
    <source>
        <tissue evidence="4">Etiolated seedlings</tissue>
    </source>
</reference>
<dbReference type="PANTHER" id="PTHR47926">
    <property type="entry name" value="PENTATRICOPEPTIDE REPEAT-CONTAINING PROTEIN"/>
    <property type="match status" value="1"/>
</dbReference>
<dbReference type="OrthoDB" id="1855397at2759"/>
<dbReference type="NCBIfam" id="TIGR00756">
    <property type="entry name" value="PPR"/>
    <property type="match status" value="4"/>
</dbReference>
<dbReference type="Pfam" id="PF12854">
    <property type="entry name" value="PPR_1"/>
    <property type="match status" value="1"/>
</dbReference>
<keyword evidence="1" id="KW-0677">Repeat</keyword>
<dbReference type="InterPro" id="IPR046960">
    <property type="entry name" value="PPR_At4g14850-like_plant"/>
</dbReference>
<dbReference type="FunFam" id="1.25.40.10:FF:000442">
    <property type="entry name" value="Pentatricopeptide repeat-containing protein At3g49710"/>
    <property type="match status" value="1"/>
</dbReference>
<proteinExistence type="predicted"/>
<dbReference type="FunFam" id="1.25.40.10:FF:000090">
    <property type="entry name" value="Pentatricopeptide repeat-containing protein, chloroplastic"/>
    <property type="match status" value="1"/>
</dbReference>
<feature type="repeat" description="PPR" evidence="2">
    <location>
        <begin position="210"/>
        <end position="244"/>
    </location>
</feature>